<comment type="caution">
    <text evidence="2">The sequence shown here is derived from an EMBL/GenBank/DDBJ whole genome shotgun (WGS) entry which is preliminary data.</text>
</comment>
<dbReference type="Proteomes" id="UP000789704">
    <property type="component" value="Unassembled WGS sequence"/>
</dbReference>
<dbReference type="SUPFAM" id="SSF54427">
    <property type="entry name" value="NTF2-like"/>
    <property type="match status" value="1"/>
</dbReference>
<organism evidence="2 3">
    <name type="scientific">Paraburkholderia saeva</name>
    <dbReference type="NCBI Taxonomy" id="2777537"/>
    <lineage>
        <taxon>Bacteria</taxon>
        <taxon>Pseudomonadati</taxon>
        <taxon>Pseudomonadota</taxon>
        <taxon>Betaproteobacteria</taxon>
        <taxon>Burkholderiales</taxon>
        <taxon>Burkholderiaceae</taxon>
        <taxon>Paraburkholderia</taxon>
    </lineage>
</organism>
<evidence type="ECO:0000313" key="2">
    <source>
        <dbReference type="EMBL" id="CAG4893756.1"/>
    </source>
</evidence>
<protein>
    <recommendedName>
        <fullName evidence="1">SnoaL-like domain-containing protein</fullName>
    </recommendedName>
</protein>
<sequence length="172" mass="19526">MPHIPGSHRGIIKMDHANAALIERFYRAFQRLDAEEMSACYAEDIVFSDPVFGELRGREAGDMWRMLTQRAQAFSVSFDDVEASETGGSAKWIARYVFTQSGRSVVNHVQSRFRFRGGLIVEQRDTFALWSWTRQALGIKGTLLGWTPFVQGAIRKQARRGLDAWRTKAARG</sequence>
<dbReference type="InterPro" id="IPR037401">
    <property type="entry name" value="SnoaL-like"/>
</dbReference>
<reference evidence="2" key="1">
    <citation type="submission" date="2021-04" db="EMBL/GenBank/DDBJ databases">
        <authorList>
            <person name="Vanwijnsberghe S."/>
        </authorList>
    </citation>
    <scope>NUCLEOTIDE SEQUENCE</scope>
    <source>
        <strain evidence="2">LMG 31841</strain>
    </source>
</reference>
<proteinExistence type="predicted"/>
<dbReference type="AlphaFoldDB" id="A0A9N8X1F0"/>
<evidence type="ECO:0000259" key="1">
    <source>
        <dbReference type="Pfam" id="PF12680"/>
    </source>
</evidence>
<feature type="domain" description="SnoaL-like" evidence="1">
    <location>
        <begin position="22"/>
        <end position="122"/>
    </location>
</feature>
<evidence type="ECO:0000313" key="3">
    <source>
        <dbReference type="Proteomes" id="UP000789704"/>
    </source>
</evidence>
<dbReference type="Pfam" id="PF12680">
    <property type="entry name" value="SnoaL_2"/>
    <property type="match status" value="1"/>
</dbReference>
<dbReference type="Gene3D" id="3.10.450.50">
    <property type="match status" value="1"/>
</dbReference>
<name>A0A9N8X1F0_9BURK</name>
<dbReference type="InterPro" id="IPR032710">
    <property type="entry name" value="NTF2-like_dom_sf"/>
</dbReference>
<accession>A0A9N8X1F0</accession>
<gene>
    <name evidence="2" type="ORF">LMG31841_01764</name>
</gene>
<keyword evidence="3" id="KW-1185">Reference proteome</keyword>
<dbReference type="EMBL" id="CAJQZC010000003">
    <property type="protein sequence ID" value="CAG4893756.1"/>
    <property type="molecule type" value="Genomic_DNA"/>
</dbReference>